<comment type="caution">
    <text evidence="1">The sequence shown here is derived from an EMBL/GenBank/DDBJ whole genome shotgun (WGS) entry which is preliminary data.</text>
</comment>
<reference evidence="1" key="1">
    <citation type="submission" date="2022-04" db="EMBL/GenBank/DDBJ databases">
        <title>Chromosome-scale genome assembly of Holotrichia oblita Faldermann.</title>
        <authorList>
            <person name="Rongchong L."/>
        </authorList>
    </citation>
    <scope>NUCLEOTIDE SEQUENCE</scope>
    <source>
        <strain evidence="1">81SQS9</strain>
    </source>
</reference>
<sequence>MILKRRQSLESEESQPLESSHSSTISFGTFQDQCMFNDTDTTDCELDKSAKPASTLNQIQTPRKILLRRPFSYPSGDIYVPDDNVYEKYNYLTKSSGILNDNSYVRVVNRLTYNDECVKWADIVIPTGGDGTFLLAASRIRDNVTPIMGFNSDPNRSEGHLCLPKYYSYKVDEAISRLHSNDFECFAIWNTIMGSSLLAMAWGFEKSGLIPGVFLHAFIAGICLYTAQTILRISDSQGSCGDVPELCKILLGRWAEILAKIFSLVVLIGANIVYWILMSNFLYNSVDFIYGYIIAPDEIDNRTVICPKEEFNKTGTTSLTTMIRPSNFYDVWNMYKTVPIFLAVLMFPFLNFKSPTFFTKFNSLGAISVCYMIAFVIVKASGWGIQKIDWLDELHFKPTFQALSGMLALSYFIHNIIVSVMRSNRQQQHNVRDLSIAYCLVLFTYVFVGVLFYVSFPLDKSCIEDVYRRIEWDGIHIHTAKFA</sequence>
<organism evidence="1 2">
    <name type="scientific">Holotrichia oblita</name>
    <name type="common">Chafer beetle</name>
    <dbReference type="NCBI Taxonomy" id="644536"/>
    <lineage>
        <taxon>Eukaryota</taxon>
        <taxon>Metazoa</taxon>
        <taxon>Ecdysozoa</taxon>
        <taxon>Arthropoda</taxon>
        <taxon>Hexapoda</taxon>
        <taxon>Insecta</taxon>
        <taxon>Pterygota</taxon>
        <taxon>Neoptera</taxon>
        <taxon>Endopterygota</taxon>
        <taxon>Coleoptera</taxon>
        <taxon>Polyphaga</taxon>
        <taxon>Scarabaeiformia</taxon>
        <taxon>Scarabaeidae</taxon>
        <taxon>Melolonthinae</taxon>
        <taxon>Holotrichia</taxon>
    </lineage>
</organism>
<protein>
    <submittedName>
        <fullName evidence="1">Amino acid transporter</fullName>
    </submittedName>
</protein>
<accession>A0ACB9SMA1</accession>
<evidence type="ECO:0000313" key="2">
    <source>
        <dbReference type="Proteomes" id="UP001056778"/>
    </source>
</evidence>
<proteinExistence type="predicted"/>
<dbReference type="Proteomes" id="UP001056778">
    <property type="component" value="Chromosome 9"/>
</dbReference>
<dbReference type="EMBL" id="CM043023">
    <property type="protein sequence ID" value="KAI4455119.1"/>
    <property type="molecule type" value="Genomic_DNA"/>
</dbReference>
<name>A0ACB9SMA1_HOLOL</name>
<gene>
    <name evidence="1" type="ORF">MML48_9g00016574</name>
</gene>
<keyword evidence="2" id="KW-1185">Reference proteome</keyword>
<evidence type="ECO:0000313" key="1">
    <source>
        <dbReference type="EMBL" id="KAI4455119.1"/>
    </source>
</evidence>